<evidence type="ECO:0000313" key="3">
    <source>
        <dbReference type="EMBL" id="MBC2663948.1"/>
    </source>
</evidence>
<name>A0A7X1FNE3_9SPHN</name>
<evidence type="ECO:0000256" key="2">
    <source>
        <dbReference type="SAM" id="SignalP"/>
    </source>
</evidence>
<feature type="compositionally biased region" description="Basic and acidic residues" evidence="1">
    <location>
        <begin position="80"/>
        <end position="90"/>
    </location>
</feature>
<keyword evidence="2" id="KW-0732">Signal</keyword>
<sequence length="120" mass="13581">MTQRFAGAVALALALVPVAAQADDPNDPTMRSAAARARDKAIIKRLNEEQLAYVRQRDAGYAEGWRAYREAQQGRQPTRSGDRQADADYAEARADYQRRMAEWRHAVSACQSGRYEYCER</sequence>
<feature type="region of interest" description="Disordered" evidence="1">
    <location>
        <begin position="69"/>
        <end position="90"/>
    </location>
</feature>
<evidence type="ECO:0000256" key="1">
    <source>
        <dbReference type="SAM" id="MobiDB-lite"/>
    </source>
</evidence>
<protein>
    <submittedName>
        <fullName evidence="3">Uncharacterized protein</fullName>
    </submittedName>
</protein>
<keyword evidence="4" id="KW-1185">Reference proteome</keyword>
<reference evidence="3 4" key="1">
    <citation type="submission" date="2020-08" db="EMBL/GenBank/DDBJ databases">
        <title>The genome sequence of type strain Novosphingobium flavum NBRC 111647.</title>
        <authorList>
            <person name="Liu Y."/>
        </authorList>
    </citation>
    <scope>NUCLEOTIDE SEQUENCE [LARGE SCALE GENOMIC DNA]</scope>
    <source>
        <strain evidence="3 4">NBRC 111647</strain>
    </source>
</reference>
<feature type="chain" id="PRO_5031491521" evidence="2">
    <location>
        <begin position="23"/>
        <end position="120"/>
    </location>
</feature>
<proteinExistence type="predicted"/>
<accession>A0A7X1FNE3</accession>
<dbReference type="EMBL" id="JACLAW010000001">
    <property type="protein sequence ID" value="MBC2663948.1"/>
    <property type="molecule type" value="Genomic_DNA"/>
</dbReference>
<evidence type="ECO:0000313" key="4">
    <source>
        <dbReference type="Proteomes" id="UP000566813"/>
    </source>
</evidence>
<gene>
    <name evidence="3" type="ORF">H7F51_00290</name>
</gene>
<organism evidence="3 4">
    <name type="scientific">Novosphingobium flavum</name>
    <dbReference type="NCBI Taxonomy" id="1778672"/>
    <lineage>
        <taxon>Bacteria</taxon>
        <taxon>Pseudomonadati</taxon>
        <taxon>Pseudomonadota</taxon>
        <taxon>Alphaproteobacteria</taxon>
        <taxon>Sphingomonadales</taxon>
        <taxon>Sphingomonadaceae</taxon>
        <taxon>Novosphingobium</taxon>
    </lineage>
</organism>
<dbReference type="AlphaFoldDB" id="A0A7X1FNE3"/>
<dbReference type="Proteomes" id="UP000566813">
    <property type="component" value="Unassembled WGS sequence"/>
</dbReference>
<feature type="signal peptide" evidence="2">
    <location>
        <begin position="1"/>
        <end position="22"/>
    </location>
</feature>
<comment type="caution">
    <text evidence="3">The sequence shown here is derived from an EMBL/GenBank/DDBJ whole genome shotgun (WGS) entry which is preliminary data.</text>
</comment>